<feature type="transmembrane region" description="Helical" evidence="2">
    <location>
        <begin position="325"/>
        <end position="344"/>
    </location>
</feature>
<keyword evidence="2" id="KW-1133">Transmembrane helix</keyword>
<feature type="transmembrane region" description="Helical" evidence="2">
    <location>
        <begin position="60"/>
        <end position="82"/>
    </location>
</feature>
<dbReference type="InterPro" id="IPR027268">
    <property type="entry name" value="Peptidase_M4/M1_CTD_sf"/>
</dbReference>
<dbReference type="Pfam" id="PF01433">
    <property type="entry name" value="Peptidase_M1"/>
    <property type="match status" value="1"/>
</dbReference>
<dbReference type="SUPFAM" id="SSF55486">
    <property type="entry name" value="Metalloproteases ('zincins'), catalytic domain"/>
    <property type="match status" value="1"/>
</dbReference>
<evidence type="ECO:0000259" key="3">
    <source>
        <dbReference type="Pfam" id="PF01433"/>
    </source>
</evidence>
<dbReference type="RefSeq" id="WP_196284953.1">
    <property type="nucleotide sequence ID" value="NZ_JADQDP010000001.1"/>
</dbReference>
<dbReference type="GO" id="GO:0008237">
    <property type="term" value="F:metallopeptidase activity"/>
    <property type="evidence" value="ECO:0007669"/>
    <property type="project" value="InterPro"/>
</dbReference>
<dbReference type="AlphaFoldDB" id="A0A931FK35"/>
<feature type="transmembrane region" description="Helical" evidence="2">
    <location>
        <begin position="364"/>
        <end position="385"/>
    </location>
</feature>
<dbReference type="Gene3D" id="1.10.390.10">
    <property type="entry name" value="Neutral Protease Domain 2"/>
    <property type="match status" value="1"/>
</dbReference>
<evidence type="ECO:0000313" key="5">
    <source>
        <dbReference type="Proteomes" id="UP000645610"/>
    </source>
</evidence>
<evidence type="ECO:0000256" key="2">
    <source>
        <dbReference type="SAM" id="Phobius"/>
    </source>
</evidence>
<keyword evidence="2" id="KW-0812">Transmembrane</keyword>
<feature type="transmembrane region" description="Helical" evidence="2">
    <location>
        <begin position="569"/>
        <end position="591"/>
    </location>
</feature>
<name>A0A931FK35_9BACT</name>
<feature type="transmembrane region" description="Helical" evidence="2">
    <location>
        <begin position="411"/>
        <end position="435"/>
    </location>
</feature>
<feature type="transmembrane region" description="Helical" evidence="2">
    <location>
        <begin position="482"/>
        <end position="501"/>
    </location>
</feature>
<feature type="region of interest" description="Disordered" evidence="1">
    <location>
        <begin position="767"/>
        <end position="793"/>
    </location>
</feature>
<feature type="transmembrane region" description="Helical" evidence="2">
    <location>
        <begin position="111"/>
        <end position="137"/>
    </location>
</feature>
<keyword evidence="5" id="KW-1185">Reference proteome</keyword>
<dbReference type="Proteomes" id="UP000645610">
    <property type="component" value="Unassembled WGS sequence"/>
</dbReference>
<feature type="transmembrane region" description="Helical" evidence="2">
    <location>
        <begin position="149"/>
        <end position="174"/>
    </location>
</feature>
<feature type="transmembrane region" description="Helical" evidence="2">
    <location>
        <begin position="521"/>
        <end position="548"/>
    </location>
</feature>
<evidence type="ECO:0000313" key="4">
    <source>
        <dbReference type="EMBL" id="MBF9140611.1"/>
    </source>
</evidence>
<dbReference type="GO" id="GO:0008270">
    <property type="term" value="F:zinc ion binding"/>
    <property type="evidence" value="ECO:0007669"/>
    <property type="project" value="InterPro"/>
</dbReference>
<dbReference type="InterPro" id="IPR014782">
    <property type="entry name" value="Peptidase_M1_dom"/>
</dbReference>
<feature type="compositionally biased region" description="Basic and acidic residues" evidence="1">
    <location>
        <begin position="780"/>
        <end position="792"/>
    </location>
</feature>
<feature type="transmembrane region" description="Helical" evidence="2">
    <location>
        <begin position="450"/>
        <end position="470"/>
    </location>
</feature>
<sequence length="1233" mass="138189">MTYLYIMFLQTLRFELRYRFTQPTTYLYFGVFALFAFLSQTVDDFGFNSSPKVHVNAPDALAQLFLVSSIFGMFITAALLGTPIYRDDKDQMIGLLYTTPLPKWGYLGGRFVGSLLAMWFVQAGTTAGALLGMLAPWVEATKLGPVQPLALLVPLVAVGWANALFAGCLFFAAYLVFRSPLVVYLGGIVLFVGYQLSLQFSQRVTSDFLFAMLDPFGIVAKNLDVKYWTIAERNTQLANYLGGFLLANRLLYMGIGLVVLGVACATFRLALPRTRAAKAGPAEAPPAVVAGAGLRRTAPAFGAGLSGWQLRRLVRVQVANVVKAWPFRVLALLGTVYVLFNFYWTYHDMRGVQLPVTYQILNVINTNFTLYLFVIITIYAGELVWRERETRLQGVFDALPFASWLPFVSKLLALVLVSAMLTAAQLVVGMAVQAFLDPSLIEPLLYLKNFLIQLASLTVLCTLALVVQTVANNKYVGHALMLVYYAVVFLLADALGLHHAMLKFGAAVPYTYSDMNGYGHLAAPLLFINLYYLAGAALLGLLASLLWVRGNDTGARTRLRLAAQRLRAPGMRPAVLLAALAVLTAGGWVFYNANVLNEFVTPRGLEARQARKERQYKQLENLAQPKITAVAAKVDLFPTASPRGYRLHLDYTLHNQTTRPLDSLLVNYDPSRSIRRVLATPGRSARVLFDDPVAGLRLFRLAQPLAPGDSLTLAYDEDYRARGFSSRLNGTGVFDWANISPEDRLTENGTFLDLVSLRIGYQPDGELEEDEARHRQGLGPKERTPRLNDPRGRMQAGFARDADRVRFEATLSTDADQRAVTAGYLDREWTQGGRRYFHYRMDQPIQPLISVLSARFKEYKTQWQSPAGGPPVAIEIYYDPHHPANVRRMAQALSDGLAYYTKAFGPYQYRQIRLLEFPRYKSFAQSYANTIQTSESAGFIDDLRDKTTPDLTYFITSHELGHQWWGHQTVGANVQGGSVLSESLSEYSAIMNAKHAFTPNQMQQFMRRELMNYLMGRRSERKKELPLMLCENQPYIHYYKGGMVFYALQDYIGEEKLNAALREFLAANHQSRPPYPTSTDLMAYLRRATPDSLQYLLRDQFEQITLYKNELKDATYTPRPDGRYDVAMTIKAEKVHADSLGNESPAKLADYVEVGVFGPDQTPGGEVWDVRGKALLLRKVKLSKPEETLHFVVNEKPAKAGVDPYQKLIDRFYYDNVKPLEEKKTGAKAVAAK</sequence>
<feature type="transmembrane region" description="Helical" evidence="2">
    <location>
        <begin position="181"/>
        <end position="200"/>
    </location>
</feature>
<feature type="transmembrane region" description="Helical" evidence="2">
    <location>
        <begin position="250"/>
        <end position="271"/>
    </location>
</feature>
<protein>
    <recommendedName>
        <fullName evidence="3">Peptidase M1 membrane alanine aminopeptidase domain-containing protein</fullName>
    </recommendedName>
</protein>
<reference evidence="4 5" key="1">
    <citation type="submission" date="2020-11" db="EMBL/GenBank/DDBJ databases">
        <authorList>
            <person name="Kim M.K."/>
        </authorList>
    </citation>
    <scope>NUCLEOTIDE SEQUENCE [LARGE SCALE GENOMIC DNA]</scope>
    <source>
        <strain evidence="4 5">BT439</strain>
    </source>
</reference>
<feature type="domain" description="Peptidase M1 membrane alanine aminopeptidase" evidence="3">
    <location>
        <begin position="899"/>
        <end position="1089"/>
    </location>
</feature>
<keyword evidence="2" id="KW-0472">Membrane</keyword>
<accession>A0A931FK35</accession>
<dbReference type="EMBL" id="JADQDP010000001">
    <property type="protein sequence ID" value="MBF9140611.1"/>
    <property type="molecule type" value="Genomic_DNA"/>
</dbReference>
<evidence type="ECO:0000256" key="1">
    <source>
        <dbReference type="SAM" id="MobiDB-lite"/>
    </source>
</evidence>
<gene>
    <name evidence="4" type="ORF">I2I01_03135</name>
</gene>
<organism evidence="4 5">
    <name type="scientific">Hymenobacter properus</name>
    <dbReference type="NCBI Taxonomy" id="2791026"/>
    <lineage>
        <taxon>Bacteria</taxon>
        <taxon>Pseudomonadati</taxon>
        <taxon>Bacteroidota</taxon>
        <taxon>Cytophagia</taxon>
        <taxon>Cytophagales</taxon>
        <taxon>Hymenobacteraceae</taxon>
        <taxon>Hymenobacter</taxon>
    </lineage>
</organism>
<comment type="caution">
    <text evidence="4">The sequence shown here is derived from an EMBL/GenBank/DDBJ whole genome shotgun (WGS) entry which is preliminary data.</text>
</comment>
<proteinExistence type="predicted"/>
<feature type="transmembrane region" description="Helical" evidence="2">
    <location>
        <begin position="20"/>
        <end position="40"/>
    </location>
</feature>